<sequence>MDAAVLESIGLLKEVVNNDTSKDMISFLREEMDKSREHELKLIQMLSSGGSATQQQQQQQQQHAFQSMPNSGNTQYNENGSIANYSQNWHGSGTFAHNMLSQPEMPRASFGPSTPSSNMPSTSAQNFCDGKVYHKL</sequence>
<organism evidence="2 3">
    <name type="scientific">Paramuricea clavata</name>
    <name type="common">Red gorgonian</name>
    <name type="synonym">Violescent sea-whip</name>
    <dbReference type="NCBI Taxonomy" id="317549"/>
    <lineage>
        <taxon>Eukaryota</taxon>
        <taxon>Metazoa</taxon>
        <taxon>Cnidaria</taxon>
        <taxon>Anthozoa</taxon>
        <taxon>Octocorallia</taxon>
        <taxon>Malacalcyonacea</taxon>
        <taxon>Plexauridae</taxon>
        <taxon>Paramuricea</taxon>
    </lineage>
</organism>
<evidence type="ECO:0000256" key="1">
    <source>
        <dbReference type="SAM" id="MobiDB-lite"/>
    </source>
</evidence>
<feature type="compositionally biased region" description="Polar residues" evidence="1">
    <location>
        <begin position="63"/>
        <end position="91"/>
    </location>
</feature>
<evidence type="ECO:0000313" key="3">
    <source>
        <dbReference type="Proteomes" id="UP001152795"/>
    </source>
</evidence>
<feature type="compositionally biased region" description="Low complexity" evidence="1">
    <location>
        <begin position="112"/>
        <end position="123"/>
    </location>
</feature>
<dbReference type="AlphaFoldDB" id="A0A7D9ESA5"/>
<keyword evidence="3" id="KW-1185">Reference proteome</keyword>
<comment type="caution">
    <text evidence="2">The sequence shown here is derived from an EMBL/GenBank/DDBJ whole genome shotgun (WGS) entry which is preliminary data.</text>
</comment>
<protein>
    <submittedName>
        <fullName evidence="2">Uncharacterized protein</fullName>
    </submittedName>
</protein>
<name>A0A7D9ESA5_PARCT</name>
<dbReference type="Proteomes" id="UP001152795">
    <property type="component" value="Unassembled WGS sequence"/>
</dbReference>
<proteinExistence type="predicted"/>
<evidence type="ECO:0000313" key="2">
    <source>
        <dbReference type="EMBL" id="CAB4017138.1"/>
    </source>
</evidence>
<reference evidence="2" key="1">
    <citation type="submission" date="2020-04" db="EMBL/GenBank/DDBJ databases">
        <authorList>
            <person name="Alioto T."/>
            <person name="Alioto T."/>
            <person name="Gomez Garrido J."/>
        </authorList>
    </citation>
    <scope>NUCLEOTIDE SEQUENCE</scope>
    <source>
        <strain evidence="2">A484AB</strain>
    </source>
</reference>
<accession>A0A7D9ESA5</accession>
<dbReference type="EMBL" id="CACRXK020009419">
    <property type="protein sequence ID" value="CAB4017138.1"/>
    <property type="molecule type" value="Genomic_DNA"/>
</dbReference>
<gene>
    <name evidence="2" type="ORF">PACLA_8A031723</name>
</gene>
<feature type="region of interest" description="Disordered" evidence="1">
    <location>
        <begin position="45"/>
        <end position="136"/>
    </location>
</feature>